<proteinExistence type="predicted"/>
<name>A0A8J2VD91_9BACL</name>
<dbReference type="Proteomes" id="UP000625210">
    <property type="component" value="Unassembled WGS sequence"/>
</dbReference>
<protein>
    <submittedName>
        <fullName evidence="1">Uncharacterized protein</fullName>
    </submittedName>
</protein>
<dbReference type="EMBL" id="BMHQ01000010">
    <property type="protein sequence ID" value="GGE24262.1"/>
    <property type="molecule type" value="Genomic_DNA"/>
</dbReference>
<keyword evidence="2" id="KW-1185">Reference proteome</keyword>
<evidence type="ECO:0000313" key="2">
    <source>
        <dbReference type="Proteomes" id="UP000625210"/>
    </source>
</evidence>
<evidence type="ECO:0000313" key="1">
    <source>
        <dbReference type="EMBL" id="GGE24262.1"/>
    </source>
</evidence>
<reference evidence="1" key="2">
    <citation type="submission" date="2020-09" db="EMBL/GenBank/DDBJ databases">
        <authorList>
            <person name="Sun Q."/>
            <person name="Zhou Y."/>
        </authorList>
    </citation>
    <scope>NUCLEOTIDE SEQUENCE</scope>
    <source>
        <strain evidence="1">CGMCC 1.15179</strain>
    </source>
</reference>
<organism evidence="1 2">
    <name type="scientific">Marinithermofilum abyssi</name>
    <dbReference type="NCBI Taxonomy" id="1571185"/>
    <lineage>
        <taxon>Bacteria</taxon>
        <taxon>Bacillati</taxon>
        <taxon>Bacillota</taxon>
        <taxon>Bacilli</taxon>
        <taxon>Bacillales</taxon>
        <taxon>Thermoactinomycetaceae</taxon>
        <taxon>Marinithermofilum</taxon>
    </lineage>
</organism>
<accession>A0A8J2VD91</accession>
<reference evidence="1" key="1">
    <citation type="journal article" date="2014" name="Int. J. Syst. Evol. Microbiol.">
        <title>Complete genome sequence of Corynebacterium casei LMG S-19264T (=DSM 44701T), isolated from a smear-ripened cheese.</title>
        <authorList>
            <consortium name="US DOE Joint Genome Institute (JGI-PGF)"/>
            <person name="Walter F."/>
            <person name="Albersmeier A."/>
            <person name="Kalinowski J."/>
            <person name="Ruckert C."/>
        </authorList>
    </citation>
    <scope>NUCLEOTIDE SEQUENCE</scope>
    <source>
        <strain evidence="1">CGMCC 1.15179</strain>
    </source>
</reference>
<comment type="caution">
    <text evidence="1">The sequence shown here is derived from an EMBL/GenBank/DDBJ whole genome shotgun (WGS) entry which is preliminary data.</text>
</comment>
<sequence>MEDILIKDVVAVHRDTPVSELLPQMAEKQSPTQRRSSTTRENCAGLWCEAPFSPLSLETE</sequence>
<gene>
    <name evidence="1" type="ORF">GCM10011571_28020</name>
</gene>
<dbReference type="AlphaFoldDB" id="A0A8J2VD91"/>